<dbReference type="Proteomes" id="UP001056120">
    <property type="component" value="Linkage Group LG06"/>
</dbReference>
<sequence>MALTHSITGMSTSPTSPTSPASQEPAVPTVSSPEPKKRRLNPIDKTIVYVEPFTVRVRDSTQDWHRYPDMIRSLGETDAVHKNLVMTFKDLEDHVHGIDFGLTKAQTRIEELEAQLVLADAVGIEQEGEPEGDTKEEDDEGSVISSIMYGRGNGHGGHGNINKTTPELTAMINDRVAEALAANPAGGKSSTAVDSCVLLLINNIAADSHSL</sequence>
<reference evidence="2" key="1">
    <citation type="journal article" date="2022" name="Mol. Ecol. Resour.">
        <title>The genomes of chicory, endive, great burdock and yacon provide insights into Asteraceae palaeo-polyploidization history and plant inulin production.</title>
        <authorList>
            <person name="Fan W."/>
            <person name="Wang S."/>
            <person name="Wang H."/>
            <person name="Wang A."/>
            <person name="Jiang F."/>
            <person name="Liu H."/>
            <person name="Zhao H."/>
            <person name="Xu D."/>
            <person name="Zhang Y."/>
        </authorList>
    </citation>
    <scope>NUCLEOTIDE SEQUENCE [LARGE SCALE GENOMIC DNA]</scope>
    <source>
        <strain evidence="2">cv. Yunnan</strain>
    </source>
</reference>
<dbReference type="EMBL" id="CM042023">
    <property type="protein sequence ID" value="KAI3814356.1"/>
    <property type="molecule type" value="Genomic_DNA"/>
</dbReference>
<comment type="caution">
    <text evidence="1">The sequence shown here is derived from an EMBL/GenBank/DDBJ whole genome shotgun (WGS) entry which is preliminary data.</text>
</comment>
<keyword evidence="2" id="KW-1185">Reference proteome</keyword>
<name>A0ACB9J2L2_9ASTR</name>
<gene>
    <name evidence="1" type="ORF">L1987_19109</name>
</gene>
<protein>
    <submittedName>
        <fullName evidence="1">Uncharacterized protein</fullName>
    </submittedName>
</protein>
<evidence type="ECO:0000313" key="2">
    <source>
        <dbReference type="Proteomes" id="UP001056120"/>
    </source>
</evidence>
<proteinExistence type="predicted"/>
<organism evidence="1 2">
    <name type="scientific">Smallanthus sonchifolius</name>
    <dbReference type="NCBI Taxonomy" id="185202"/>
    <lineage>
        <taxon>Eukaryota</taxon>
        <taxon>Viridiplantae</taxon>
        <taxon>Streptophyta</taxon>
        <taxon>Embryophyta</taxon>
        <taxon>Tracheophyta</taxon>
        <taxon>Spermatophyta</taxon>
        <taxon>Magnoliopsida</taxon>
        <taxon>eudicotyledons</taxon>
        <taxon>Gunneridae</taxon>
        <taxon>Pentapetalae</taxon>
        <taxon>asterids</taxon>
        <taxon>campanulids</taxon>
        <taxon>Asterales</taxon>
        <taxon>Asteraceae</taxon>
        <taxon>Asteroideae</taxon>
        <taxon>Heliantheae alliance</taxon>
        <taxon>Millerieae</taxon>
        <taxon>Smallanthus</taxon>
    </lineage>
</organism>
<evidence type="ECO:0000313" key="1">
    <source>
        <dbReference type="EMBL" id="KAI3814356.1"/>
    </source>
</evidence>
<accession>A0ACB9J2L2</accession>
<reference evidence="1 2" key="2">
    <citation type="journal article" date="2022" name="Mol. Ecol. Resour.">
        <title>The genomes of chicory, endive, great burdock and yacon provide insights into Asteraceae paleo-polyploidization history and plant inulin production.</title>
        <authorList>
            <person name="Fan W."/>
            <person name="Wang S."/>
            <person name="Wang H."/>
            <person name="Wang A."/>
            <person name="Jiang F."/>
            <person name="Liu H."/>
            <person name="Zhao H."/>
            <person name="Xu D."/>
            <person name="Zhang Y."/>
        </authorList>
    </citation>
    <scope>NUCLEOTIDE SEQUENCE [LARGE SCALE GENOMIC DNA]</scope>
    <source>
        <strain evidence="2">cv. Yunnan</strain>
        <tissue evidence="1">Leaves</tissue>
    </source>
</reference>